<comment type="caution">
    <text evidence="3">The sequence shown here is derived from an EMBL/GenBank/DDBJ whole genome shotgun (WGS) entry which is preliminary data.</text>
</comment>
<dbReference type="InterPro" id="IPR002201">
    <property type="entry name" value="Glyco_trans_9"/>
</dbReference>
<evidence type="ECO:0000256" key="1">
    <source>
        <dbReference type="ARBA" id="ARBA00022676"/>
    </source>
</evidence>
<dbReference type="Proteomes" id="UP000754226">
    <property type="component" value="Unassembled WGS sequence"/>
</dbReference>
<dbReference type="CDD" id="cd03789">
    <property type="entry name" value="GT9_LPS_heptosyltransferase"/>
    <property type="match status" value="1"/>
</dbReference>
<reference evidence="3" key="1">
    <citation type="submission" date="2021-02" db="EMBL/GenBank/DDBJ databases">
        <title>Infant gut strain persistence is associated with maternal origin, phylogeny, and functional potential including surface adhesion and iron acquisition.</title>
        <authorList>
            <person name="Lou Y.C."/>
        </authorList>
    </citation>
    <scope>NUCLEOTIDE SEQUENCE</scope>
    <source>
        <strain evidence="3">L3_106_000M1_dasL3_106_000M1_concoct_15</strain>
    </source>
</reference>
<evidence type="ECO:0000256" key="2">
    <source>
        <dbReference type="ARBA" id="ARBA00022679"/>
    </source>
</evidence>
<gene>
    <name evidence="3" type="ORF">KHX13_01555</name>
</gene>
<evidence type="ECO:0000313" key="3">
    <source>
        <dbReference type="EMBL" id="MBS5519021.1"/>
    </source>
</evidence>
<dbReference type="GO" id="GO:0005829">
    <property type="term" value="C:cytosol"/>
    <property type="evidence" value="ECO:0007669"/>
    <property type="project" value="TreeGrafter"/>
</dbReference>
<sequence length="342" mass="38128">MIDLSHKKIIVTFLMHLGDLVLTTPFIHALRKAAPTAEITYLVDEKLKDVVLHNPYIDHVWTIDKKGRDNHLRALWAMGQKITDGHFDVLINLHPNERCSFIDAVARVPVKVGASHLLFRGFFDPYIKLNRTLHAADMYLDVLTRLGVTHLEHNGLEVFPGKADFHKAEAFWQEAGLSPEKGLVGFNIGSAVETKRWAPERFAAVADTLKEEGYETVFFGGPMDREMVEAAISKMKTTPLVATGKFSIGELAAAMSRCQLIITNDSGPMHVAISQKVPIVAMYGPSHPDLYGPYTKEAIIVKAIPPCDGCRSGMKHHCEDMRCMRLLTVDQVLSAAHTILRR</sequence>
<dbReference type="Gene3D" id="3.40.50.2000">
    <property type="entry name" value="Glycogen Phosphorylase B"/>
    <property type="match status" value="2"/>
</dbReference>
<keyword evidence="1" id="KW-0328">Glycosyltransferase</keyword>
<proteinExistence type="predicted"/>
<dbReference type="EMBL" id="JAGZCZ010000001">
    <property type="protein sequence ID" value="MBS5519021.1"/>
    <property type="molecule type" value="Genomic_DNA"/>
</dbReference>
<protein>
    <submittedName>
        <fullName evidence="3">Glycosyltransferase family 9 protein</fullName>
    </submittedName>
</protein>
<dbReference type="PANTHER" id="PTHR30160:SF1">
    <property type="entry name" value="LIPOPOLYSACCHARIDE 1,2-N-ACETYLGLUCOSAMINETRANSFERASE-RELATED"/>
    <property type="match status" value="1"/>
</dbReference>
<dbReference type="GO" id="GO:0008713">
    <property type="term" value="F:ADP-heptose-lipopolysaccharide heptosyltransferase activity"/>
    <property type="evidence" value="ECO:0007669"/>
    <property type="project" value="TreeGrafter"/>
</dbReference>
<name>A0A943I411_9FIRM</name>
<keyword evidence="2" id="KW-0808">Transferase</keyword>
<dbReference type="InterPro" id="IPR051199">
    <property type="entry name" value="LPS_LOS_Heptosyltrfase"/>
</dbReference>
<dbReference type="Pfam" id="PF01075">
    <property type="entry name" value="Glyco_transf_9"/>
    <property type="match status" value="1"/>
</dbReference>
<evidence type="ECO:0000313" key="4">
    <source>
        <dbReference type="Proteomes" id="UP000754226"/>
    </source>
</evidence>
<dbReference type="AlphaFoldDB" id="A0A943I411"/>
<dbReference type="GO" id="GO:0009244">
    <property type="term" value="P:lipopolysaccharide core region biosynthetic process"/>
    <property type="evidence" value="ECO:0007669"/>
    <property type="project" value="TreeGrafter"/>
</dbReference>
<organism evidence="3 4">
    <name type="scientific">Acidaminococcus intestini</name>
    <dbReference type="NCBI Taxonomy" id="187327"/>
    <lineage>
        <taxon>Bacteria</taxon>
        <taxon>Bacillati</taxon>
        <taxon>Bacillota</taxon>
        <taxon>Negativicutes</taxon>
        <taxon>Acidaminococcales</taxon>
        <taxon>Acidaminococcaceae</taxon>
        <taxon>Acidaminococcus</taxon>
    </lineage>
</organism>
<dbReference type="SUPFAM" id="SSF53756">
    <property type="entry name" value="UDP-Glycosyltransferase/glycogen phosphorylase"/>
    <property type="match status" value="1"/>
</dbReference>
<dbReference type="PANTHER" id="PTHR30160">
    <property type="entry name" value="TETRAACYLDISACCHARIDE 4'-KINASE-RELATED"/>
    <property type="match status" value="1"/>
</dbReference>
<accession>A0A943I411</accession>